<dbReference type="RefSeq" id="WP_413778879.1">
    <property type="nucleotide sequence ID" value="NZ_JAUOZS010000001.1"/>
</dbReference>
<comment type="subcellular location">
    <subcellularLocation>
        <location evidence="1">Cell membrane</location>
        <topology evidence="1">Multi-pass membrane protein</topology>
    </subcellularLocation>
</comment>
<keyword evidence="5 7" id="KW-1133">Transmembrane helix</keyword>
<feature type="transmembrane region" description="Helical" evidence="7">
    <location>
        <begin position="38"/>
        <end position="56"/>
    </location>
</feature>
<feature type="transmembrane region" description="Helical" evidence="7">
    <location>
        <begin position="77"/>
        <end position="96"/>
    </location>
</feature>
<dbReference type="Proteomes" id="UP001254848">
    <property type="component" value="Unassembled WGS sequence"/>
</dbReference>
<name>A0ABU3NU25_9FIRM</name>
<evidence type="ECO:0000256" key="1">
    <source>
        <dbReference type="ARBA" id="ARBA00004651"/>
    </source>
</evidence>
<evidence type="ECO:0000256" key="3">
    <source>
        <dbReference type="ARBA" id="ARBA00022475"/>
    </source>
</evidence>
<comment type="similarity">
    <text evidence="2">Belongs to the UPF0718 family.</text>
</comment>
<proteinExistence type="inferred from homology"/>
<sequence>MAILKRYKWALLLLIADGAIYAWNHSLGMNIFMQTSDSFVQMLSFIPPVFIILGLLDTWVPREQVVSHLGPGTGIKGMALAILLGVANAGPLYAAFPVAAVMLKKGTSLFNVIVFIGAWATLKVPMFLFETQFLGGLFSVTRWICSLTGIILIAFVIDRLLSDAEKQAIYAKH</sequence>
<keyword evidence="3" id="KW-1003">Cell membrane</keyword>
<dbReference type="InterPro" id="IPR005524">
    <property type="entry name" value="DUF318"/>
</dbReference>
<dbReference type="Pfam" id="PF03773">
    <property type="entry name" value="ArsP_1"/>
    <property type="match status" value="1"/>
</dbReference>
<feature type="transmembrane region" description="Helical" evidence="7">
    <location>
        <begin position="140"/>
        <end position="157"/>
    </location>
</feature>
<comment type="caution">
    <text evidence="8">The sequence shown here is derived from an EMBL/GenBank/DDBJ whole genome shotgun (WGS) entry which is preliminary data.</text>
</comment>
<reference evidence="8 9" key="1">
    <citation type="submission" date="2023-07" db="EMBL/GenBank/DDBJ databases">
        <title>The novel representative of Negativicutes class, Anaeroselena agilis gen. nov. sp. nov.</title>
        <authorList>
            <person name="Prokofeva M.I."/>
            <person name="Elcheninov A.G."/>
            <person name="Klyukina A."/>
            <person name="Kublanov I.V."/>
            <person name="Frolov E.N."/>
            <person name="Podosokorskaya O.A."/>
        </authorList>
    </citation>
    <scope>NUCLEOTIDE SEQUENCE [LARGE SCALE GENOMIC DNA]</scope>
    <source>
        <strain evidence="8 9">4137-cl</strain>
    </source>
</reference>
<keyword evidence="4 7" id="KW-0812">Transmembrane</keyword>
<organism evidence="8 9">
    <name type="scientific">Anaeroselena agilis</name>
    <dbReference type="NCBI Taxonomy" id="3063788"/>
    <lineage>
        <taxon>Bacteria</taxon>
        <taxon>Bacillati</taxon>
        <taxon>Bacillota</taxon>
        <taxon>Negativicutes</taxon>
        <taxon>Acetonemataceae</taxon>
        <taxon>Anaeroselena</taxon>
    </lineage>
</organism>
<gene>
    <name evidence="8" type="ORF">Q4T40_03620</name>
</gene>
<accession>A0ABU3NU25</accession>
<evidence type="ECO:0000313" key="9">
    <source>
        <dbReference type="Proteomes" id="UP001254848"/>
    </source>
</evidence>
<dbReference type="EMBL" id="JAUOZS010000001">
    <property type="protein sequence ID" value="MDT8900328.1"/>
    <property type="molecule type" value="Genomic_DNA"/>
</dbReference>
<feature type="transmembrane region" description="Helical" evidence="7">
    <location>
        <begin position="108"/>
        <end position="128"/>
    </location>
</feature>
<evidence type="ECO:0000256" key="2">
    <source>
        <dbReference type="ARBA" id="ARBA00006386"/>
    </source>
</evidence>
<protein>
    <submittedName>
        <fullName evidence="8">Permease</fullName>
    </submittedName>
</protein>
<evidence type="ECO:0000313" key="8">
    <source>
        <dbReference type="EMBL" id="MDT8900328.1"/>
    </source>
</evidence>
<evidence type="ECO:0000256" key="6">
    <source>
        <dbReference type="ARBA" id="ARBA00023136"/>
    </source>
</evidence>
<evidence type="ECO:0000256" key="7">
    <source>
        <dbReference type="SAM" id="Phobius"/>
    </source>
</evidence>
<keyword evidence="6 7" id="KW-0472">Membrane</keyword>
<keyword evidence="9" id="KW-1185">Reference proteome</keyword>
<evidence type="ECO:0000256" key="5">
    <source>
        <dbReference type="ARBA" id="ARBA00022989"/>
    </source>
</evidence>
<evidence type="ECO:0000256" key="4">
    <source>
        <dbReference type="ARBA" id="ARBA00022692"/>
    </source>
</evidence>